<dbReference type="SUPFAM" id="SSF82171">
    <property type="entry name" value="DPP6 N-terminal domain-like"/>
    <property type="match status" value="1"/>
</dbReference>
<dbReference type="PROSITE" id="PS50093">
    <property type="entry name" value="PKD"/>
    <property type="match status" value="1"/>
</dbReference>
<dbReference type="SUPFAM" id="SSF49299">
    <property type="entry name" value="PKD domain"/>
    <property type="match status" value="1"/>
</dbReference>
<keyword evidence="1" id="KW-0732">Signal</keyword>
<dbReference type="NCBIfam" id="TIGR04131">
    <property type="entry name" value="Bac_Flav_CTERM"/>
    <property type="match status" value="1"/>
</dbReference>
<evidence type="ECO:0000313" key="4">
    <source>
        <dbReference type="Proteomes" id="UP001596287"/>
    </source>
</evidence>
<dbReference type="RefSeq" id="WP_379792397.1">
    <property type="nucleotide sequence ID" value="NZ_JBHSQB010000009.1"/>
</dbReference>
<keyword evidence="4" id="KW-1185">Reference proteome</keyword>
<dbReference type="Pfam" id="PF18911">
    <property type="entry name" value="PKD_4"/>
    <property type="match status" value="1"/>
</dbReference>
<sequence>MKKLLFALLLFYNVAFSQNAAGVWYFGTQAGINFNLGANPVALLDGQMETFEGCATLCTDFGTLLFYTDGLRIWNRNHVVMPNGTGLLGDSSSTQSAIIVPMPGSTTRYYIFTVDELAKSNGLRYSIVDMTLEGGYGDVVTKNVLMLTPTAEKINVVKHANDNDYWVITHKFDSNEFYSYPLSASGIGFPVINAIGEVLSGSTQNTLGYLKSSPDGKFLASANAKPYSSNLQLFNFNTATGGMSLLSTTEFVNAINGIGVYGVEFSHDSNLMYATNVNYGTKKSQLFQFNLTTQTETAINNSKLLLGEFTSNNVDLGTFGALQLAPNKKIYMARNGSSFIGAINNPTVYGTGSNFDPNAFSLGTKTSSYGLPAFVTSLFDISYRFSNICFGEPTLFEIPESDVVFTSISWDFGDPTSPANTSNSENPTHVFTASGEFLVTLTVQTISSTKTYTKSVTIVEVPIANQPTNFSACSDTNFESFDLTEKDQEILGTQSSLNYQVLYFETFEDAENNENQLPNLFTNTINPQTIYARVQAVGGGDCFDITDFKISIDKNPKLADDATIFYCLNTFPTTISISAGNLNPSTPLSYLWSTGQTSQNIAINEPGIYTVEATNTNGCAAMRTITVNSSEIATINYTIEGSLGNYNLLVNATGTGNYLYALDDENGFYQSEFIFYNVSPGQHTVYVKDEKCGSTQANFSVIGFPNYFTPNSDGVNDRWNIIGNSESVETINIFDRYGKLLFNFPFNKYGWDGTYNGKNLPATDYWYHAKMKSGEEIRGHFSLLR</sequence>
<name>A0ABW1PP60_9FLAO</name>
<feature type="domain" description="PKD" evidence="2">
    <location>
        <begin position="406"/>
        <end position="458"/>
    </location>
</feature>
<reference evidence="4" key="1">
    <citation type="journal article" date="2019" name="Int. J. Syst. Evol. Microbiol.">
        <title>The Global Catalogue of Microorganisms (GCM) 10K type strain sequencing project: providing services to taxonomists for standard genome sequencing and annotation.</title>
        <authorList>
            <consortium name="The Broad Institute Genomics Platform"/>
            <consortium name="The Broad Institute Genome Sequencing Center for Infectious Disease"/>
            <person name="Wu L."/>
            <person name="Ma J."/>
        </authorList>
    </citation>
    <scope>NUCLEOTIDE SEQUENCE [LARGE SCALE GENOMIC DNA]</scope>
    <source>
        <strain evidence="4">CCUG 49679</strain>
    </source>
</reference>
<dbReference type="InterPro" id="IPR013783">
    <property type="entry name" value="Ig-like_fold"/>
</dbReference>
<dbReference type="InterPro" id="IPR000601">
    <property type="entry name" value="PKD_dom"/>
</dbReference>
<evidence type="ECO:0000313" key="3">
    <source>
        <dbReference type="EMBL" id="MFC6097435.1"/>
    </source>
</evidence>
<comment type="caution">
    <text evidence="3">The sequence shown here is derived from an EMBL/GenBank/DDBJ whole genome shotgun (WGS) entry which is preliminary data.</text>
</comment>
<evidence type="ECO:0000259" key="2">
    <source>
        <dbReference type="PROSITE" id="PS50093"/>
    </source>
</evidence>
<evidence type="ECO:0000256" key="1">
    <source>
        <dbReference type="SAM" id="SignalP"/>
    </source>
</evidence>
<dbReference type="EMBL" id="JBHSQB010000009">
    <property type="protein sequence ID" value="MFC6097435.1"/>
    <property type="molecule type" value="Genomic_DNA"/>
</dbReference>
<proteinExistence type="predicted"/>
<dbReference type="InterPro" id="IPR035986">
    <property type="entry name" value="PKD_dom_sf"/>
</dbReference>
<accession>A0ABW1PP60</accession>
<dbReference type="InterPro" id="IPR022409">
    <property type="entry name" value="PKD/Chitinase_dom"/>
</dbReference>
<organism evidence="3 4">
    <name type="scientific">Flavobacterium qiangtangense</name>
    <dbReference type="NCBI Taxonomy" id="1442595"/>
    <lineage>
        <taxon>Bacteria</taxon>
        <taxon>Pseudomonadati</taxon>
        <taxon>Bacteroidota</taxon>
        <taxon>Flavobacteriia</taxon>
        <taxon>Flavobacteriales</taxon>
        <taxon>Flavobacteriaceae</taxon>
        <taxon>Flavobacterium</taxon>
    </lineage>
</organism>
<dbReference type="InterPro" id="IPR026341">
    <property type="entry name" value="T9SS_type_B"/>
</dbReference>
<feature type="signal peptide" evidence="1">
    <location>
        <begin position="1"/>
        <end position="20"/>
    </location>
</feature>
<protein>
    <submittedName>
        <fullName evidence="3">T9SS type B sorting domain-containing protein</fullName>
    </submittedName>
</protein>
<dbReference type="CDD" id="cd00146">
    <property type="entry name" value="PKD"/>
    <property type="match status" value="1"/>
</dbReference>
<dbReference type="SMART" id="SM00089">
    <property type="entry name" value="PKD"/>
    <property type="match status" value="1"/>
</dbReference>
<dbReference type="Pfam" id="PF13585">
    <property type="entry name" value="CHU_C"/>
    <property type="match status" value="1"/>
</dbReference>
<feature type="chain" id="PRO_5045653790" evidence="1">
    <location>
        <begin position="21"/>
        <end position="785"/>
    </location>
</feature>
<dbReference type="Gene3D" id="2.60.40.10">
    <property type="entry name" value="Immunoglobulins"/>
    <property type="match status" value="1"/>
</dbReference>
<gene>
    <name evidence="3" type="ORF">ACFPVY_12340</name>
</gene>
<dbReference type="Proteomes" id="UP001596287">
    <property type="component" value="Unassembled WGS sequence"/>
</dbReference>